<sequence>MLESAKFLELSSDSIGAAQVPVSVPCLSSCSITSTSTISSSSMSSISSPVSYLLQIPSFGRGTVAAILGHEFQGSPLPNSLSSPELQPIVPIQSLAKRARLFSDIDIEGTTCSGEWDLIKFVLILVGELLILLQLPMHSLNVSKPS</sequence>
<reference evidence="1" key="1">
    <citation type="journal article" date="2023" name="Plant J.">
        <title>The genome of the king protea, Protea cynaroides.</title>
        <authorList>
            <person name="Chang J."/>
            <person name="Duong T.A."/>
            <person name="Schoeman C."/>
            <person name="Ma X."/>
            <person name="Roodt D."/>
            <person name="Barker N."/>
            <person name="Li Z."/>
            <person name="Van de Peer Y."/>
            <person name="Mizrachi E."/>
        </authorList>
    </citation>
    <scope>NUCLEOTIDE SEQUENCE</scope>
    <source>
        <tissue evidence="1">Young leaves</tissue>
    </source>
</reference>
<name>A0A9Q0L065_9MAGN</name>
<comment type="caution">
    <text evidence="1">The sequence shown here is derived from an EMBL/GenBank/DDBJ whole genome shotgun (WGS) entry which is preliminary data.</text>
</comment>
<protein>
    <submittedName>
        <fullName evidence="1">Uncharacterized protein</fullName>
    </submittedName>
</protein>
<keyword evidence="2" id="KW-1185">Reference proteome</keyword>
<proteinExistence type="predicted"/>
<dbReference type="EMBL" id="JAMYWD010000002">
    <property type="protein sequence ID" value="KAJ4979907.1"/>
    <property type="molecule type" value="Genomic_DNA"/>
</dbReference>
<organism evidence="1 2">
    <name type="scientific">Protea cynaroides</name>
    <dbReference type="NCBI Taxonomy" id="273540"/>
    <lineage>
        <taxon>Eukaryota</taxon>
        <taxon>Viridiplantae</taxon>
        <taxon>Streptophyta</taxon>
        <taxon>Embryophyta</taxon>
        <taxon>Tracheophyta</taxon>
        <taxon>Spermatophyta</taxon>
        <taxon>Magnoliopsida</taxon>
        <taxon>Proteales</taxon>
        <taxon>Proteaceae</taxon>
        <taxon>Protea</taxon>
    </lineage>
</organism>
<evidence type="ECO:0000313" key="2">
    <source>
        <dbReference type="Proteomes" id="UP001141806"/>
    </source>
</evidence>
<dbReference type="AlphaFoldDB" id="A0A9Q0L065"/>
<gene>
    <name evidence="1" type="ORF">NE237_010687</name>
</gene>
<dbReference type="Proteomes" id="UP001141806">
    <property type="component" value="Unassembled WGS sequence"/>
</dbReference>
<evidence type="ECO:0000313" key="1">
    <source>
        <dbReference type="EMBL" id="KAJ4979907.1"/>
    </source>
</evidence>
<accession>A0A9Q0L065</accession>